<proteinExistence type="predicted"/>
<dbReference type="InterPro" id="IPR013762">
    <property type="entry name" value="Integrase-like_cat_sf"/>
</dbReference>
<sequence>MGKKYADTMLFWTLDEFNQFMTVIDDPTMKVIFNLLFYSGIREGEMLALTLNDFNFENNTLSINKSYAVVDKKEIIKEPKTPKSKRIVAISLPIMNLVKEYSQTIYGYKPNERLFPTTKSSLYRAMKKYSELAGVKKIRIHDLRHPYVKPTTKNL</sequence>
<dbReference type="Proteomes" id="UP000751224">
    <property type="component" value="Unassembled WGS sequence"/>
</dbReference>
<evidence type="ECO:0000259" key="2">
    <source>
        <dbReference type="PROSITE" id="PS51898"/>
    </source>
</evidence>
<dbReference type="GO" id="GO:0003677">
    <property type="term" value="F:DNA binding"/>
    <property type="evidence" value="ECO:0007669"/>
    <property type="project" value="InterPro"/>
</dbReference>
<keyword evidence="1" id="KW-0233">DNA recombination</keyword>
<dbReference type="EMBL" id="JAGZCC010000025">
    <property type="protein sequence ID" value="MBS5588269.1"/>
    <property type="molecule type" value="Genomic_DNA"/>
</dbReference>
<dbReference type="AlphaFoldDB" id="A0A943EHI9"/>
<feature type="domain" description="Tyr recombinase" evidence="2">
    <location>
        <begin position="7"/>
        <end position="155"/>
    </location>
</feature>
<dbReference type="Pfam" id="PF00589">
    <property type="entry name" value="Phage_integrase"/>
    <property type="match status" value="1"/>
</dbReference>
<dbReference type="PANTHER" id="PTHR30349">
    <property type="entry name" value="PHAGE INTEGRASE-RELATED"/>
    <property type="match status" value="1"/>
</dbReference>
<dbReference type="GO" id="GO:0015074">
    <property type="term" value="P:DNA integration"/>
    <property type="evidence" value="ECO:0007669"/>
    <property type="project" value="InterPro"/>
</dbReference>
<dbReference type="Gene3D" id="1.10.443.10">
    <property type="entry name" value="Intergrase catalytic core"/>
    <property type="match status" value="1"/>
</dbReference>
<dbReference type="CDD" id="cd01189">
    <property type="entry name" value="INT_ICEBs1_C_like"/>
    <property type="match status" value="1"/>
</dbReference>
<comment type="caution">
    <text evidence="3">The sequence shown here is derived from an EMBL/GenBank/DDBJ whole genome shotgun (WGS) entry which is preliminary data.</text>
</comment>
<evidence type="ECO:0000313" key="4">
    <source>
        <dbReference type="Proteomes" id="UP000751224"/>
    </source>
</evidence>
<name>A0A943EHI9_9FIRM</name>
<dbReference type="InterPro" id="IPR002104">
    <property type="entry name" value="Integrase_catalytic"/>
</dbReference>
<dbReference type="InterPro" id="IPR011010">
    <property type="entry name" value="DNA_brk_join_enz"/>
</dbReference>
<evidence type="ECO:0000256" key="1">
    <source>
        <dbReference type="ARBA" id="ARBA00023172"/>
    </source>
</evidence>
<dbReference type="InterPro" id="IPR050090">
    <property type="entry name" value="Tyrosine_recombinase_XerCD"/>
</dbReference>
<dbReference type="RefSeq" id="WP_303886877.1">
    <property type="nucleotide sequence ID" value="NZ_JAGZCC010000025.1"/>
</dbReference>
<gene>
    <name evidence="3" type="ORF">KHX14_05550</name>
</gene>
<dbReference type="PROSITE" id="PS51898">
    <property type="entry name" value="TYR_RECOMBINASE"/>
    <property type="match status" value="1"/>
</dbReference>
<accession>A0A943EHI9</accession>
<dbReference type="PANTHER" id="PTHR30349:SF64">
    <property type="entry name" value="PROPHAGE INTEGRASE INTD-RELATED"/>
    <property type="match status" value="1"/>
</dbReference>
<dbReference type="SUPFAM" id="SSF56349">
    <property type="entry name" value="DNA breaking-rejoining enzymes"/>
    <property type="match status" value="1"/>
</dbReference>
<protein>
    <submittedName>
        <fullName evidence="3">Site-specific integrase</fullName>
    </submittedName>
</protein>
<evidence type="ECO:0000313" key="3">
    <source>
        <dbReference type="EMBL" id="MBS5588269.1"/>
    </source>
</evidence>
<reference evidence="3" key="1">
    <citation type="submission" date="2021-02" db="EMBL/GenBank/DDBJ databases">
        <title>Infant gut strain persistence is associated with maternal origin, phylogeny, and functional potential including surface adhesion and iron acquisition.</title>
        <authorList>
            <person name="Lou Y.C."/>
        </authorList>
    </citation>
    <scope>NUCLEOTIDE SEQUENCE</scope>
    <source>
        <strain evidence="3">L3_108_000G1_dasL3_108_000G1_metabat.metabat.11</strain>
    </source>
</reference>
<organism evidence="3 4">
    <name type="scientific">Thomasclavelia spiroformis</name>
    <dbReference type="NCBI Taxonomy" id="29348"/>
    <lineage>
        <taxon>Bacteria</taxon>
        <taxon>Bacillati</taxon>
        <taxon>Bacillota</taxon>
        <taxon>Erysipelotrichia</taxon>
        <taxon>Erysipelotrichales</taxon>
        <taxon>Coprobacillaceae</taxon>
        <taxon>Thomasclavelia</taxon>
    </lineage>
</organism>
<dbReference type="GO" id="GO:0006310">
    <property type="term" value="P:DNA recombination"/>
    <property type="evidence" value="ECO:0007669"/>
    <property type="project" value="UniProtKB-KW"/>
</dbReference>